<evidence type="ECO:0000313" key="3">
    <source>
        <dbReference type="Proteomes" id="UP000600365"/>
    </source>
</evidence>
<dbReference type="InterPro" id="IPR024775">
    <property type="entry name" value="DinB-like"/>
</dbReference>
<feature type="domain" description="DinB-like" evidence="1">
    <location>
        <begin position="10"/>
        <end position="167"/>
    </location>
</feature>
<name>A0A917YCJ0_9ACTN</name>
<dbReference type="InterPro" id="IPR034660">
    <property type="entry name" value="DinB/YfiT-like"/>
</dbReference>
<protein>
    <recommendedName>
        <fullName evidence="1">DinB-like domain-containing protein</fullName>
    </recommendedName>
</protein>
<evidence type="ECO:0000313" key="2">
    <source>
        <dbReference type="EMBL" id="GGN89302.1"/>
    </source>
</evidence>
<gene>
    <name evidence="2" type="ORF">GCM10011579_084030</name>
</gene>
<dbReference type="Proteomes" id="UP000600365">
    <property type="component" value="Unassembled WGS sequence"/>
</dbReference>
<dbReference type="SUPFAM" id="SSF109854">
    <property type="entry name" value="DinB/YfiT-like putative metalloenzymes"/>
    <property type="match status" value="1"/>
</dbReference>
<dbReference type="Gene3D" id="1.20.120.450">
    <property type="entry name" value="dinb family like domain"/>
    <property type="match status" value="1"/>
</dbReference>
<sequence length="173" mass="19930">MDRELIHAELRWASATFHQLLDSATAEDLRRRSDGTRWTNEQLLYHMLFGYMVVRALLPMVRLFGRLPPGASGAWARLLNAATRPFDVINYLGAVGGARVYNRRRMGAKLDRTLAALHRRLEAEPDAVLARTMGFPTRWDPFFRDVMTLEEVYLYPTQHFDFHRAQLTLAAKA</sequence>
<dbReference type="AlphaFoldDB" id="A0A917YCJ0"/>
<accession>A0A917YCJ0</accession>
<dbReference type="RefSeq" id="WP_189191382.1">
    <property type="nucleotide sequence ID" value="NZ_BMMM01000022.1"/>
</dbReference>
<organism evidence="2 3">
    <name type="scientific">Streptomyces albiflavescens</name>
    <dbReference type="NCBI Taxonomy" id="1623582"/>
    <lineage>
        <taxon>Bacteria</taxon>
        <taxon>Bacillati</taxon>
        <taxon>Actinomycetota</taxon>
        <taxon>Actinomycetes</taxon>
        <taxon>Kitasatosporales</taxon>
        <taxon>Streptomycetaceae</taxon>
        <taxon>Streptomyces</taxon>
    </lineage>
</organism>
<evidence type="ECO:0000259" key="1">
    <source>
        <dbReference type="Pfam" id="PF12867"/>
    </source>
</evidence>
<proteinExistence type="predicted"/>
<dbReference type="EMBL" id="BMMM01000022">
    <property type="protein sequence ID" value="GGN89302.1"/>
    <property type="molecule type" value="Genomic_DNA"/>
</dbReference>
<comment type="caution">
    <text evidence="2">The sequence shown here is derived from an EMBL/GenBank/DDBJ whole genome shotgun (WGS) entry which is preliminary data.</text>
</comment>
<keyword evidence="3" id="KW-1185">Reference proteome</keyword>
<reference evidence="2 3" key="1">
    <citation type="journal article" date="2014" name="Int. J. Syst. Evol. Microbiol.">
        <title>Complete genome sequence of Corynebacterium casei LMG S-19264T (=DSM 44701T), isolated from a smear-ripened cheese.</title>
        <authorList>
            <consortium name="US DOE Joint Genome Institute (JGI-PGF)"/>
            <person name="Walter F."/>
            <person name="Albersmeier A."/>
            <person name="Kalinowski J."/>
            <person name="Ruckert C."/>
        </authorList>
    </citation>
    <scope>NUCLEOTIDE SEQUENCE [LARGE SCALE GENOMIC DNA]</scope>
    <source>
        <strain evidence="2 3">CGMCC 4.7111</strain>
    </source>
</reference>
<dbReference type="Pfam" id="PF12867">
    <property type="entry name" value="DinB_2"/>
    <property type="match status" value="1"/>
</dbReference>